<name>A0A3B0ZQ14_9ZZZZ</name>
<dbReference type="Pfam" id="PF07452">
    <property type="entry name" value="CHRD"/>
    <property type="match status" value="1"/>
</dbReference>
<dbReference type="AlphaFoldDB" id="A0A3B0ZQ14"/>
<feature type="domain" description="CHRD" evidence="1">
    <location>
        <begin position="35"/>
        <end position="171"/>
    </location>
</feature>
<proteinExistence type="predicted"/>
<protein>
    <recommendedName>
        <fullName evidence="1">CHRD domain-containing protein</fullName>
    </recommendedName>
</protein>
<evidence type="ECO:0000313" key="2">
    <source>
        <dbReference type="EMBL" id="VAW95558.1"/>
    </source>
</evidence>
<organism evidence="2">
    <name type="scientific">hydrothermal vent metagenome</name>
    <dbReference type="NCBI Taxonomy" id="652676"/>
    <lineage>
        <taxon>unclassified sequences</taxon>
        <taxon>metagenomes</taxon>
        <taxon>ecological metagenomes</taxon>
    </lineage>
</organism>
<dbReference type="EMBL" id="UOFR01000034">
    <property type="protein sequence ID" value="VAW95558.1"/>
    <property type="molecule type" value="Genomic_DNA"/>
</dbReference>
<dbReference type="SMART" id="SM00754">
    <property type="entry name" value="CHRD"/>
    <property type="match status" value="1"/>
</dbReference>
<dbReference type="InterPro" id="IPR010895">
    <property type="entry name" value="CHRD"/>
</dbReference>
<sequence>MKTRFARDGFLTGILLFMAMAWTGSSIAEEDKYSYYFEAKLSGLKILPSIYTPAYGTLTTEIDPYGKYIYYKLYYEKLSAKATAAHIHFGQKYADGGAIAFLCGGPKPACPAYGGWVEGKIKANDIIGPKSQGIYPGDIKSAIRVMKKGLTYGNVHNSKYPAGELRGQLYPVTEDGGMSGM</sequence>
<accession>A0A3B0ZQ14</accession>
<evidence type="ECO:0000259" key="1">
    <source>
        <dbReference type="SMART" id="SM00754"/>
    </source>
</evidence>
<reference evidence="2" key="1">
    <citation type="submission" date="2018-06" db="EMBL/GenBank/DDBJ databases">
        <authorList>
            <person name="Zhirakovskaya E."/>
        </authorList>
    </citation>
    <scope>NUCLEOTIDE SEQUENCE</scope>
</reference>
<gene>
    <name evidence="2" type="ORF">MNBD_GAMMA21-1485</name>
</gene>